<evidence type="ECO:0000313" key="3">
    <source>
        <dbReference type="WBParaSite" id="SSLN_0001881301-mRNA-1"/>
    </source>
</evidence>
<organism evidence="3">
    <name type="scientific">Schistocephalus solidus</name>
    <name type="common">Tapeworm</name>
    <dbReference type="NCBI Taxonomy" id="70667"/>
    <lineage>
        <taxon>Eukaryota</taxon>
        <taxon>Metazoa</taxon>
        <taxon>Spiralia</taxon>
        <taxon>Lophotrochozoa</taxon>
        <taxon>Platyhelminthes</taxon>
        <taxon>Cestoda</taxon>
        <taxon>Eucestoda</taxon>
        <taxon>Diphyllobothriidea</taxon>
        <taxon>Diphyllobothriidae</taxon>
        <taxon>Schistocephalus</taxon>
    </lineage>
</organism>
<accession>A0A183TNT2</accession>
<dbReference type="AlphaFoldDB" id="A0A183TNT2"/>
<dbReference type="OrthoDB" id="6264056at2759"/>
<reference evidence="3" key="1">
    <citation type="submission" date="2016-06" db="UniProtKB">
        <authorList>
            <consortium name="WormBaseParasite"/>
        </authorList>
    </citation>
    <scope>IDENTIFICATION</scope>
</reference>
<proteinExistence type="predicted"/>
<gene>
    <name evidence="1" type="ORF">SSLN_LOCUS18130</name>
</gene>
<reference evidence="1 2" key="2">
    <citation type="submission" date="2018-11" db="EMBL/GenBank/DDBJ databases">
        <authorList>
            <consortium name="Pathogen Informatics"/>
        </authorList>
    </citation>
    <scope>NUCLEOTIDE SEQUENCE [LARGE SCALE GENOMIC DNA]</scope>
    <source>
        <strain evidence="1 2">NST_G2</strain>
    </source>
</reference>
<dbReference type="EMBL" id="UYSU01043746">
    <property type="protein sequence ID" value="VDM04516.1"/>
    <property type="molecule type" value="Genomic_DNA"/>
</dbReference>
<evidence type="ECO:0000313" key="2">
    <source>
        <dbReference type="Proteomes" id="UP000275846"/>
    </source>
</evidence>
<dbReference type="Proteomes" id="UP000275846">
    <property type="component" value="Unassembled WGS sequence"/>
</dbReference>
<sequence length="121" mass="13771">MTAKWNRENWKKYWAEIATSMEQALNFGDTQKVYQIIRQVSGKPSTLSDSVRDVNGGFIVDNSSMFRRWCELLKCLLNFNTEPRTPRSNLKYHAEGEVADAIQSSPNNKVPGEDGIPAVIY</sequence>
<evidence type="ECO:0000313" key="1">
    <source>
        <dbReference type="EMBL" id="VDM04516.1"/>
    </source>
</evidence>
<name>A0A183TNT2_SCHSO</name>
<keyword evidence="2" id="KW-1185">Reference proteome</keyword>
<dbReference type="WBParaSite" id="SSLN_0001881301-mRNA-1">
    <property type="protein sequence ID" value="SSLN_0001881301-mRNA-1"/>
    <property type="gene ID" value="SSLN_0001881301"/>
</dbReference>
<protein>
    <submittedName>
        <fullName evidence="3">Reverse transcriptase domain-containing protein</fullName>
    </submittedName>
</protein>